<sequence>MIDLHKLMFEVVHKMMIPRQERRIEVNQANIPTSISGTNRLVQWLRKELAEKDLEMAKMRTDHRDAILLIMENMQ</sequence>
<comment type="caution">
    <text evidence="1">The sequence shown here is derived from an EMBL/GenBank/DDBJ whole genome shotgun (WGS) entry which is preliminary data.</text>
</comment>
<evidence type="ECO:0000313" key="1">
    <source>
        <dbReference type="EMBL" id="MCD7465132.1"/>
    </source>
</evidence>
<proteinExistence type="predicted"/>
<protein>
    <submittedName>
        <fullName evidence="1">Uncharacterized protein</fullName>
    </submittedName>
</protein>
<name>A0ABS8T1A2_DATST</name>
<gene>
    <name evidence="1" type="ORF">HAX54_000674</name>
</gene>
<keyword evidence="2" id="KW-1185">Reference proteome</keyword>
<dbReference type="Proteomes" id="UP000823775">
    <property type="component" value="Unassembled WGS sequence"/>
</dbReference>
<evidence type="ECO:0000313" key="2">
    <source>
        <dbReference type="Proteomes" id="UP000823775"/>
    </source>
</evidence>
<accession>A0ABS8T1A2</accession>
<reference evidence="1 2" key="1">
    <citation type="journal article" date="2021" name="BMC Genomics">
        <title>Datura genome reveals duplications of psychoactive alkaloid biosynthetic genes and high mutation rate following tissue culture.</title>
        <authorList>
            <person name="Rajewski A."/>
            <person name="Carter-House D."/>
            <person name="Stajich J."/>
            <person name="Litt A."/>
        </authorList>
    </citation>
    <scope>NUCLEOTIDE SEQUENCE [LARGE SCALE GENOMIC DNA]</scope>
    <source>
        <strain evidence="1">AR-01</strain>
    </source>
</reference>
<organism evidence="1 2">
    <name type="scientific">Datura stramonium</name>
    <name type="common">Jimsonweed</name>
    <name type="synonym">Common thornapple</name>
    <dbReference type="NCBI Taxonomy" id="4076"/>
    <lineage>
        <taxon>Eukaryota</taxon>
        <taxon>Viridiplantae</taxon>
        <taxon>Streptophyta</taxon>
        <taxon>Embryophyta</taxon>
        <taxon>Tracheophyta</taxon>
        <taxon>Spermatophyta</taxon>
        <taxon>Magnoliopsida</taxon>
        <taxon>eudicotyledons</taxon>
        <taxon>Gunneridae</taxon>
        <taxon>Pentapetalae</taxon>
        <taxon>asterids</taxon>
        <taxon>lamiids</taxon>
        <taxon>Solanales</taxon>
        <taxon>Solanaceae</taxon>
        <taxon>Solanoideae</taxon>
        <taxon>Datureae</taxon>
        <taxon>Datura</taxon>
    </lineage>
</organism>
<dbReference type="EMBL" id="JACEIK010001020">
    <property type="protein sequence ID" value="MCD7465132.1"/>
    <property type="molecule type" value="Genomic_DNA"/>
</dbReference>